<keyword evidence="2" id="KW-1185">Reference proteome</keyword>
<comment type="caution">
    <text evidence="1">The sequence shown here is derived from an EMBL/GenBank/DDBJ whole genome shotgun (WGS) entry which is preliminary data.</text>
</comment>
<gene>
    <name evidence="1" type="ORF">CRV2_00009293</name>
</gene>
<evidence type="ECO:0000313" key="1">
    <source>
        <dbReference type="EMBL" id="CAG9942360.1"/>
    </source>
</evidence>
<sequence>MVSYLGRPFNSVNDVVIHIDGSIWFTSLKYGFGQGFRPRLSLPAAVYRFLPRNKGIRSVTDSFEHPNGICFSPDEKTVYIADTGQQHGQSVNFSLAASMQEKSIQVLTNKLFKLGGCCTHTINAGFVDAMLPT</sequence>
<protein>
    <submittedName>
        <fullName evidence="1">Uncharacterized protein</fullName>
    </submittedName>
</protein>
<evidence type="ECO:0000313" key="2">
    <source>
        <dbReference type="Proteomes" id="UP000836387"/>
    </source>
</evidence>
<reference evidence="1" key="2">
    <citation type="submission" date="2021-10" db="EMBL/GenBank/DDBJ databases">
        <authorList>
            <person name="Piombo E."/>
        </authorList>
    </citation>
    <scope>NUCLEOTIDE SEQUENCE</scope>
</reference>
<name>A0ACA9TN38_BIOOC</name>
<dbReference type="Proteomes" id="UP000836387">
    <property type="component" value="Unassembled WGS sequence"/>
</dbReference>
<dbReference type="EMBL" id="CADEHS020000006">
    <property type="protein sequence ID" value="CAG9942360.1"/>
    <property type="molecule type" value="Genomic_DNA"/>
</dbReference>
<organism evidence="1 2">
    <name type="scientific">Clonostachys rosea f. rosea IK726</name>
    <dbReference type="NCBI Taxonomy" id="1349383"/>
    <lineage>
        <taxon>Eukaryota</taxon>
        <taxon>Fungi</taxon>
        <taxon>Dikarya</taxon>
        <taxon>Ascomycota</taxon>
        <taxon>Pezizomycotina</taxon>
        <taxon>Sordariomycetes</taxon>
        <taxon>Hypocreomycetidae</taxon>
        <taxon>Hypocreales</taxon>
        <taxon>Bionectriaceae</taxon>
        <taxon>Clonostachys</taxon>
    </lineage>
</organism>
<proteinExistence type="predicted"/>
<reference evidence="1" key="1">
    <citation type="submission" date="2020-04" db="EMBL/GenBank/DDBJ databases">
        <authorList>
            <person name="Broberg M."/>
        </authorList>
    </citation>
    <scope>NUCLEOTIDE SEQUENCE</scope>
</reference>
<accession>A0ACA9TN38</accession>
<feature type="non-terminal residue" evidence="1">
    <location>
        <position position="133"/>
    </location>
</feature>